<evidence type="ECO:0000313" key="2">
    <source>
        <dbReference type="EMBL" id="KAK2863412.1"/>
    </source>
</evidence>
<name>A0AA88NRD3_CHASR</name>
<dbReference type="AlphaFoldDB" id="A0AA88NRD3"/>
<protein>
    <submittedName>
        <fullName evidence="2">Uncharacterized protein</fullName>
    </submittedName>
</protein>
<reference evidence="2" key="1">
    <citation type="submission" date="2023-07" db="EMBL/GenBank/DDBJ databases">
        <title>Chromosome-level Genome Assembly of Striped Snakehead (Channa striata).</title>
        <authorList>
            <person name="Liu H."/>
        </authorList>
    </citation>
    <scope>NUCLEOTIDE SEQUENCE</scope>
    <source>
        <strain evidence="2">Gz</strain>
        <tissue evidence="2">Muscle</tissue>
    </source>
</reference>
<evidence type="ECO:0000313" key="3">
    <source>
        <dbReference type="Proteomes" id="UP001187415"/>
    </source>
</evidence>
<keyword evidence="3" id="KW-1185">Reference proteome</keyword>
<evidence type="ECO:0000256" key="1">
    <source>
        <dbReference type="SAM" id="MobiDB-lite"/>
    </source>
</evidence>
<feature type="compositionally biased region" description="Basic and acidic residues" evidence="1">
    <location>
        <begin position="9"/>
        <end position="22"/>
    </location>
</feature>
<dbReference type="Proteomes" id="UP001187415">
    <property type="component" value="Unassembled WGS sequence"/>
</dbReference>
<dbReference type="EMBL" id="JAUPFM010000001">
    <property type="protein sequence ID" value="KAK2863412.1"/>
    <property type="molecule type" value="Genomic_DNA"/>
</dbReference>
<accession>A0AA88NRD3</accession>
<sequence length="119" mass="13047">MNDGNGGRAETRDEPKCVRPEDDAQQTVQGKDLFRGLGSCGGFVLVLCDLCQQDRSSVAAGEENQCPPARLTTHWTTGTAETDGPFEPWWGSTLLKTLRLSHTLVETRQTDLQNPSEVD</sequence>
<comment type="caution">
    <text evidence="2">The sequence shown here is derived from an EMBL/GenBank/DDBJ whole genome shotgun (WGS) entry which is preliminary data.</text>
</comment>
<organism evidence="2 3">
    <name type="scientific">Channa striata</name>
    <name type="common">Snakehead murrel</name>
    <name type="synonym">Ophicephalus striatus</name>
    <dbReference type="NCBI Taxonomy" id="64152"/>
    <lineage>
        <taxon>Eukaryota</taxon>
        <taxon>Metazoa</taxon>
        <taxon>Chordata</taxon>
        <taxon>Craniata</taxon>
        <taxon>Vertebrata</taxon>
        <taxon>Euteleostomi</taxon>
        <taxon>Actinopterygii</taxon>
        <taxon>Neopterygii</taxon>
        <taxon>Teleostei</taxon>
        <taxon>Neoteleostei</taxon>
        <taxon>Acanthomorphata</taxon>
        <taxon>Anabantaria</taxon>
        <taxon>Anabantiformes</taxon>
        <taxon>Channoidei</taxon>
        <taxon>Channidae</taxon>
        <taxon>Channa</taxon>
    </lineage>
</organism>
<proteinExistence type="predicted"/>
<feature type="region of interest" description="Disordered" evidence="1">
    <location>
        <begin position="1"/>
        <end position="25"/>
    </location>
</feature>
<gene>
    <name evidence="2" type="ORF">Q5P01_002945</name>
</gene>